<dbReference type="Gene3D" id="3.40.50.1820">
    <property type="entry name" value="alpha/beta hydrolase"/>
    <property type="match status" value="1"/>
</dbReference>
<reference evidence="3 4" key="1">
    <citation type="submission" date="2020-02" db="EMBL/GenBank/DDBJ databases">
        <authorList>
            <person name="Kim M.K."/>
        </authorList>
    </citation>
    <scope>NUCLEOTIDE SEQUENCE [LARGE SCALE GENOMIC DNA]</scope>
    <source>
        <strain evidence="3 4">17J57-3</strain>
    </source>
</reference>
<dbReference type="InterPro" id="IPR000073">
    <property type="entry name" value="AB_hydrolase_1"/>
</dbReference>
<feature type="domain" description="AB hydrolase-1" evidence="2">
    <location>
        <begin position="2"/>
        <end position="237"/>
    </location>
</feature>
<evidence type="ECO:0000259" key="2">
    <source>
        <dbReference type="Pfam" id="PF12697"/>
    </source>
</evidence>
<dbReference type="Pfam" id="PF12697">
    <property type="entry name" value="Abhydrolase_6"/>
    <property type="match status" value="1"/>
</dbReference>
<dbReference type="PANTHER" id="PTHR43039">
    <property type="entry name" value="ESTERASE-RELATED"/>
    <property type="match status" value="1"/>
</dbReference>
<name>A0A6B3STC6_9BURK</name>
<dbReference type="InterPro" id="IPR029058">
    <property type="entry name" value="AB_hydrolase_fold"/>
</dbReference>
<organism evidence="3 4">
    <name type="scientific">Noviherbaspirillum galbum</name>
    <dbReference type="NCBI Taxonomy" id="2709383"/>
    <lineage>
        <taxon>Bacteria</taxon>
        <taxon>Pseudomonadati</taxon>
        <taxon>Pseudomonadota</taxon>
        <taxon>Betaproteobacteria</taxon>
        <taxon>Burkholderiales</taxon>
        <taxon>Oxalobacteraceae</taxon>
        <taxon>Noviherbaspirillum</taxon>
    </lineage>
</organism>
<comment type="similarity">
    <text evidence="1">Belongs to the AB hydrolase superfamily.</text>
</comment>
<dbReference type="SUPFAM" id="SSF53474">
    <property type="entry name" value="alpha/beta-Hydrolases"/>
    <property type="match status" value="1"/>
</dbReference>
<keyword evidence="3" id="KW-0378">Hydrolase</keyword>
<evidence type="ECO:0000313" key="3">
    <source>
        <dbReference type="EMBL" id="NEX63748.1"/>
    </source>
</evidence>
<dbReference type="AlphaFoldDB" id="A0A6B3STC6"/>
<sequence length="247" mass="27062">MFAHGFGCNQTVWRDIAPAFEQTREVVLFDQVGATLSNCSYFDPHEYNSLERYADDVIEIIDALDLPPVNFVGHSVAAMIGLIAAVRAPYLFSSLVLVAPSPCYVNDEHYLGGFSRAEINDMLAALDDNYPLWAQSIASTIMANPDRPLLRKNLASSFCETDPDVARHFARLTFLSDSRSYLPLVSTPTLVMQCRNDVVAPESVGRYLCAMIPGVKHVLLDATGHCPHLSAPAEVVGALTDFLKGEP</sequence>
<proteinExistence type="inferred from homology"/>
<evidence type="ECO:0000256" key="1">
    <source>
        <dbReference type="ARBA" id="ARBA00008645"/>
    </source>
</evidence>
<gene>
    <name evidence="3" type="ORF">G3574_21940</name>
</gene>
<accession>A0A6B3STC6</accession>
<dbReference type="Proteomes" id="UP000482155">
    <property type="component" value="Unassembled WGS sequence"/>
</dbReference>
<dbReference type="RefSeq" id="WP_163967678.1">
    <property type="nucleotide sequence ID" value="NZ_JAAIVB010000074.1"/>
</dbReference>
<protein>
    <submittedName>
        <fullName evidence="3">Alpha/beta hydrolase</fullName>
    </submittedName>
</protein>
<dbReference type="GO" id="GO:0016787">
    <property type="term" value="F:hydrolase activity"/>
    <property type="evidence" value="ECO:0007669"/>
    <property type="project" value="UniProtKB-KW"/>
</dbReference>
<dbReference type="EMBL" id="JAAIVB010000074">
    <property type="protein sequence ID" value="NEX63748.1"/>
    <property type="molecule type" value="Genomic_DNA"/>
</dbReference>
<evidence type="ECO:0000313" key="4">
    <source>
        <dbReference type="Proteomes" id="UP000482155"/>
    </source>
</evidence>
<keyword evidence="4" id="KW-1185">Reference proteome</keyword>
<comment type="caution">
    <text evidence="3">The sequence shown here is derived from an EMBL/GenBank/DDBJ whole genome shotgun (WGS) entry which is preliminary data.</text>
</comment>